<accession>A0AC35TTF2</accession>
<organism evidence="1 2">
    <name type="scientific">Rhabditophanes sp. KR3021</name>
    <dbReference type="NCBI Taxonomy" id="114890"/>
    <lineage>
        <taxon>Eukaryota</taxon>
        <taxon>Metazoa</taxon>
        <taxon>Ecdysozoa</taxon>
        <taxon>Nematoda</taxon>
        <taxon>Chromadorea</taxon>
        <taxon>Rhabditida</taxon>
        <taxon>Tylenchina</taxon>
        <taxon>Panagrolaimomorpha</taxon>
        <taxon>Strongyloidoidea</taxon>
        <taxon>Alloionematidae</taxon>
        <taxon>Rhabditophanes</taxon>
    </lineage>
</organism>
<evidence type="ECO:0000313" key="1">
    <source>
        <dbReference type="Proteomes" id="UP000095286"/>
    </source>
</evidence>
<reference evidence="2" key="1">
    <citation type="submission" date="2016-11" db="UniProtKB">
        <authorList>
            <consortium name="WormBaseParasite"/>
        </authorList>
    </citation>
    <scope>IDENTIFICATION</scope>
    <source>
        <strain evidence="2">KR3021</strain>
    </source>
</reference>
<dbReference type="WBParaSite" id="RSKR_0000422900.1">
    <property type="protein sequence ID" value="RSKR_0000422900.1"/>
    <property type="gene ID" value="RSKR_0000422900"/>
</dbReference>
<evidence type="ECO:0000313" key="2">
    <source>
        <dbReference type="WBParaSite" id="RSKR_0000422900.1"/>
    </source>
</evidence>
<sequence length="1413" mass="160278">MFYCVDEVCSSTTVNFSAYGKIIPGPGEELLTVGGKWLRIFRLNPYGSRTSKNKQDVQLEQVYQLKLLEEPNNVVIINSKNTDDNVSLVSISFPDYRVTINKWDSRLNELVAISHHDFAMDISISVSKTCKRESQFLAADGSGTMVVTTLPDSHLGIVPLGVYATRSQETISLKHLKIRLKNVLAIAFTAGYVKPTLLILYDAMKTNIGRAVLVPDTTALAAICLDLDTGAHSIIWHTKSLPSDLKILLPLPYPVGGALLVGVNHILYMNQNCAPQGIAINSCSEEFTKFPVKSFHHLEVALQSPVATVISGCECLIGSAKGQLYSVHLTTNETSSVNDIYLLKLCEIPSPASISRLSPGYVFVGSHVGSHLLLEYTKQEFTFNQVDLYPDLKEEEEEIPITEEVREIEEFLFERVLSSENEKARGRIKVSGLQIRKIDEVFNYGPIKSMKPFPPDNISDKFKLVSNYPTFDVVATTGHGNDSSITLLQKSLRPIIIRENVFPVGTQFYGSILTDNNDANYVIASKDRDFQIFSVDRQMSKLRNFGFDEEEETMLFGTAVKGKYCVQVTKTRINVSKEGRLLSTTPLNLDAEVGLVKYKEPLLVLVTKTGNLHVFRLKEQDNQLLVKRRSFQGGKYCLNNVTSFDIIKDKSSIFSTKIVNDGDERPSKFRKLRKTDFDIGNEFEHALYEINNATEHDLMANKEISIDDPSKNIRTSAVNVEKTLNSYCVCVVFKDCRMVIYLLPQLIPVFQTDELLYLPGNIWDNSFIKKRLTLQKEVDELNEINLEGTVDYKKTRIVRDITFLSCGINGALQFMCVRINNQIAFYQIKEMFGSRPDRPVIMFTRLHQHWDVSSVPYGDEDETVLPECDYQKTFYYLKQLDNYHDVIMIAGQYPAFFHVGKHFTVLHPFNVEGCIQSYIPINSKLHGHTFGYVTQNGTLVQARLDSTVDYSIPYPAKKMPKRVTVHHVVPIVSRNLVVLVTSEEVELNRVWYPVNDEKFSEKVNASKGFVYPKGPLFKVALYTLNNWQEVPDTEIKFPDHEYVTTCTEVRLQIEENPRTVQSYIAVGTSFNQGEEIQARGRILLYEIIEVVANTETGTFKEKLKEVYGKEHKDGITALTALNGYLMSGMGTKVFIWQYHDGELDGVSFLDRNVFITKLVAFRDLLIVEDVCNGLSIMRYQPNYKVLSVVAEEGRKFLRLTMSSDFIFRDGKMAFVHGDKSGNLTFYGYEGSGLSSRNICELAVRSEIYLSSAISSFCSLKSHNNDPFFMQREDYCRRRQVLMYGKLDGTIGFIDTIDEEPYRRLAFLQNILCRVMPQGCKLNFRISKAVDPIPHPVQTSLRNVLDITFIRQFFFLDWRVQQKIARRTDLGCDDVTVVVLSIENETRKDLGCDDVTVVVLSIENETRKGKLNPS</sequence>
<proteinExistence type="predicted"/>
<name>A0AC35TTF2_9BILA</name>
<protein>
    <submittedName>
        <fullName evidence="2">CPSF_A domain-containing protein</fullName>
    </submittedName>
</protein>
<dbReference type="Proteomes" id="UP000095286">
    <property type="component" value="Unplaced"/>
</dbReference>